<dbReference type="RefSeq" id="WP_264067958.1">
    <property type="nucleotide sequence ID" value="NZ_JACKTY010000029.1"/>
</dbReference>
<gene>
    <name evidence="1" type="ORF">H7J73_13430</name>
</gene>
<sequence>MTWGKRRGNEVELRQYLLEEAESFGALYGSMVPEALAALSTTIDALRRGDYVTFYRYQLPGGHSWAAPTAGDACDRILLTADDELVVIEAEPYRRAS</sequence>
<proteinExistence type="predicted"/>
<dbReference type="EMBL" id="JACKTY010000029">
    <property type="protein sequence ID" value="MCV7227031.1"/>
    <property type="molecule type" value="Genomic_DNA"/>
</dbReference>
<evidence type="ECO:0000313" key="2">
    <source>
        <dbReference type="Proteomes" id="UP001526201"/>
    </source>
</evidence>
<name>A0ABT3CC58_9MYCO</name>
<accession>A0ABT3CC58</accession>
<comment type="caution">
    <text evidence="1">The sequence shown here is derived from an EMBL/GenBank/DDBJ whole genome shotgun (WGS) entry which is preliminary data.</text>
</comment>
<reference evidence="1 2" key="1">
    <citation type="journal article" date="2022" name="BMC Genomics">
        <title>Comparative genome analysis of mycobacteria focusing on tRNA and non-coding RNA.</title>
        <authorList>
            <person name="Behra P.R.K."/>
            <person name="Pettersson B.M.F."/>
            <person name="Ramesh M."/>
            <person name="Das S."/>
            <person name="Dasgupta S."/>
            <person name="Kirsebom L.A."/>
        </authorList>
    </citation>
    <scope>NUCLEOTIDE SEQUENCE [LARGE SCALE GENOMIC DNA]</scope>
    <source>
        <strain evidence="1 2">DSM 44078</strain>
    </source>
</reference>
<keyword evidence="2" id="KW-1185">Reference proteome</keyword>
<organism evidence="1 2">
    <name type="scientific">Mycolicibacterium komossense</name>
    <dbReference type="NCBI Taxonomy" id="1779"/>
    <lineage>
        <taxon>Bacteria</taxon>
        <taxon>Bacillati</taxon>
        <taxon>Actinomycetota</taxon>
        <taxon>Actinomycetes</taxon>
        <taxon>Mycobacteriales</taxon>
        <taxon>Mycobacteriaceae</taxon>
        <taxon>Mycolicibacterium</taxon>
    </lineage>
</organism>
<dbReference type="Proteomes" id="UP001526201">
    <property type="component" value="Unassembled WGS sequence"/>
</dbReference>
<evidence type="ECO:0000313" key="1">
    <source>
        <dbReference type="EMBL" id="MCV7227031.1"/>
    </source>
</evidence>
<protein>
    <submittedName>
        <fullName evidence="1">Uncharacterized protein</fullName>
    </submittedName>
</protein>